<evidence type="ECO:0000313" key="3">
    <source>
        <dbReference type="EMBL" id="KMW70432.1"/>
    </source>
</evidence>
<sequence>MPRATYGPKVRARAKSLLKILLLFVNGEVENSDRFDLKYCWLDEEKPPQLRIETNLRTLEALTNSQENRLTKAQIRESLKRMDDFLNILKDERIQKRGLEDWRFTLTLCSKDIEENLQQFSKTWDNLCPQTQEKLISESIFPPIPELNSIPEKLNSEHLDNLLQNHWERLNNTEKNNLENAIQAAFQLCDPAQDWIEGDRLDKFINLSQVSYPGWSEIDGLTQFAVFLATFSDNLSSELFDEIKVFVESRQIQAAFQLCDPAQDWIEGDRLDKFINLSQVSYPGWSEIDGLTQFAVFLATFSDNLSSELFDEIKVFVESRQTKLNFNNLLIKAIREKSERNISPKNTLEDLIIEVIPTELSKGVRVSMWDANNFSSPLVQDETMSLDELPNFLENWLEENSEYTSPTLHIFVPRNWLNLDLSERQTESELTLGSQYKLVMRTHHNLTPTGKQYYKLWQQKWQLLEAKIDQTAQTTFVRADCGSPAKLFQTLKSSEMAILENLDMAKLEKILEFVARKTALPVALWSRRSELSDRIDNILDCEVNQLSERILEERCNSLTEDDNHIGHHLTLVWEDPNIVPPTLQFDSEAC</sequence>
<comment type="caution">
    <text evidence="3">The sequence shown here is derived from an EMBL/GenBank/DDBJ whole genome shotgun (WGS) entry which is preliminary data.</text>
</comment>
<feature type="domain" description="vWA-MoxR associated protein C-terminal" evidence="2">
    <location>
        <begin position="365"/>
        <end position="576"/>
    </location>
</feature>
<protein>
    <submittedName>
        <fullName evidence="3">Uncharacterized protein</fullName>
    </submittedName>
</protein>
<evidence type="ECO:0000259" key="2">
    <source>
        <dbReference type="Pfam" id="PF20028"/>
    </source>
</evidence>
<dbReference type="Proteomes" id="UP000033607">
    <property type="component" value="Unassembled WGS sequence"/>
</dbReference>
<dbReference type="EMBL" id="LATL02000170">
    <property type="protein sequence ID" value="KMW70432.1"/>
    <property type="molecule type" value="Genomic_DNA"/>
</dbReference>
<evidence type="ECO:0000259" key="1">
    <source>
        <dbReference type="Pfam" id="PF19959"/>
    </source>
</evidence>
<gene>
    <name evidence="3" type="ORF">WN50_35330</name>
</gene>
<dbReference type="RefSeq" id="WP_049559601.1">
    <property type="nucleotide sequence ID" value="NZ_LATL02000170.1"/>
</dbReference>
<feature type="domain" description="Effector-associated" evidence="1">
    <location>
        <begin position="7"/>
        <end position="125"/>
    </location>
</feature>
<evidence type="ECO:0000313" key="4">
    <source>
        <dbReference type="Proteomes" id="UP000033607"/>
    </source>
</evidence>
<dbReference type="Pfam" id="PF19959">
    <property type="entry name" value="EAD4"/>
    <property type="match status" value="1"/>
</dbReference>
<organism evidence="3 4">
    <name type="scientific">Limnoraphis robusta CS-951</name>
    <dbReference type="NCBI Taxonomy" id="1637645"/>
    <lineage>
        <taxon>Bacteria</taxon>
        <taxon>Bacillati</taxon>
        <taxon>Cyanobacteriota</taxon>
        <taxon>Cyanophyceae</taxon>
        <taxon>Oscillatoriophycideae</taxon>
        <taxon>Oscillatoriales</taxon>
        <taxon>Sirenicapillariaceae</taxon>
        <taxon>Limnoraphis</taxon>
    </lineage>
</organism>
<name>A0A0J9EWS9_9CYAN</name>
<proteinExistence type="predicted"/>
<accession>A0A0J9EWS9</accession>
<dbReference type="InterPro" id="IPR045434">
    <property type="entry name" value="EAD4"/>
</dbReference>
<dbReference type="Pfam" id="PF20028">
    <property type="entry name" value="VMAP-C"/>
    <property type="match status" value="1"/>
</dbReference>
<dbReference type="InterPro" id="IPR045450">
    <property type="entry name" value="VMAP_C"/>
</dbReference>
<dbReference type="OrthoDB" id="134770at2"/>
<dbReference type="AlphaFoldDB" id="A0A0J9EWS9"/>
<reference evidence="3 4" key="1">
    <citation type="submission" date="2015-06" db="EMBL/GenBank/DDBJ databases">
        <title>Draft genome assembly of filamentous brackish cyanobacterium Limnoraphis robusta strain CS-951.</title>
        <authorList>
            <person name="Willis A."/>
            <person name="Parks M."/>
            <person name="Burford M.A."/>
        </authorList>
    </citation>
    <scope>NUCLEOTIDE SEQUENCE [LARGE SCALE GENOMIC DNA]</scope>
    <source>
        <strain evidence="3 4">CS-951</strain>
    </source>
</reference>